<keyword evidence="1" id="KW-0732">Signal</keyword>
<evidence type="ECO:0000256" key="1">
    <source>
        <dbReference type="SAM" id="SignalP"/>
    </source>
</evidence>
<protein>
    <submittedName>
        <fullName evidence="2">Putative secreted protein</fullName>
    </submittedName>
</protein>
<feature type="chain" id="PRO_5001520389" evidence="1">
    <location>
        <begin position="23"/>
        <end position="73"/>
    </location>
</feature>
<sequence>MCSLLTAGFFQQLFFFCWLVNACRKVEPVTETKVTHQCFAKNGSSFLVYTLYSWAMYSCKLGQSYRNKYDADS</sequence>
<proteinExistence type="evidence at transcript level"/>
<accession>A0A023G0Y6</accession>
<dbReference type="EMBL" id="GBBM01008044">
    <property type="protein sequence ID" value="JAC27374.1"/>
    <property type="molecule type" value="mRNA"/>
</dbReference>
<feature type="signal peptide" evidence="1">
    <location>
        <begin position="1"/>
        <end position="22"/>
    </location>
</feature>
<organism evidence="2">
    <name type="scientific">Amblyomma triste</name>
    <name type="common">Neotropical tick</name>
    <dbReference type="NCBI Taxonomy" id="251400"/>
    <lineage>
        <taxon>Eukaryota</taxon>
        <taxon>Metazoa</taxon>
        <taxon>Ecdysozoa</taxon>
        <taxon>Arthropoda</taxon>
        <taxon>Chelicerata</taxon>
        <taxon>Arachnida</taxon>
        <taxon>Acari</taxon>
        <taxon>Parasitiformes</taxon>
        <taxon>Ixodida</taxon>
        <taxon>Ixodoidea</taxon>
        <taxon>Ixodidae</taxon>
        <taxon>Amblyomminae</taxon>
        <taxon>Amblyomma</taxon>
    </lineage>
</organism>
<name>A0A023G0Y6_AMBTT</name>
<evidence type="ECO:0000313" key="2">
    <source>
        <dbReference type="EMBL" id="JAC27374.1"/>
    </source>
</evidence>
<dbReference type="AlphaFoldDB" id="A0A023G0Y6"/>
<reference evidence="2" key="1">
    <citation type="submission" date="2014-03" db="EMBL/GenBank/DDBJ databases">
        <title>The sialotranscriptome of Amblyomma triste, Amblyomma parvum and Amblyomma cajennense ticks, uncovered by 454-based RNA-seq.</title>
        <authorList>
            <person name="Garcia G.R."/>
            <person name="Gardinassi L.G."/>
            <person name="Ribeiro J.M."/>
            <person name="Anatriello E."/>
            <person name="Ferreira B.R."/>
            <person name="Moreira H.N."/>
            <person name="Mafra C."/>
            <person name="Olegario M.M."/>
            <person name="Szabo P.J."/>
            <person name="Miranda-Santos I.K."/>
            <person name="Maruyama S.R."/>
        </authorList>
    </citation>
    <scope>NUCLEOTIDE SEQUENCE</scope>
    <source>
        <strain evidence="2">Mato Grasso do Sul</strain>
        <tissue evidence="2">Salivary glands</tissue>
    </source>
</reference>